<proteinExistence type="predicted"/>
<accession>A0A9Q0RDX2</accession>
<dbReference type="Proteomes" id="UP001149090">
    <property type="component" value="Unassembled WGS sequence"/>
</dbReference>
<dbReference type="SUPFAM" id="SSF50729">
    <property type="entry name" value="PH domain-like"/>
    <property type="match status" value="1"/>
</dbReference>
<dbReference type="PROSITE" id="PS50018">
    <property type="entry name" value="RAS_GTPASE_ACTIV_2"/>
    <property type="match status" value="1"/>
</dbReference>
<dbReference type="InterPro" id="IPR001936">
    <property type="entry name" value="RasGAP_dom"/>
</dbReference>
<feature type="domain" description="Ras-GAP" evidence="4">
    <location>
        <begin position="592"/>
        <end position="782"/>
    </location>
</feature>
<evidence type="ECO:0000256" key="1">
    <source>
        <dbReference type="ARBA" id="ARBA00022468"/>
    </source>
</evidence>
<dbReference type="InterPro" id="IPR001715">
    <property type="entry name" value="CH_dom"/>
</dbReference>
<dbReference type="InterPro" id="IPR039360">
    <property type="entry name" value="Ras_GTPase"/>
</dbReference>
<dbReference type="PANTHER" id="PTHR10194:SF60">
    <property type="entry name" value="RAS GTPASE-ACTIVATING PROTEIN RASKOL"/>
    <property type="match status" value="1"/>
</dbReference>
<reference evidence="6" key="1">
    <citation type="submission" date="2022-10" db="EMBL/GenBank/DDBJ databases">
        <title>Novel sulphate-reducing endosymbionts in the free-living metamonad Anaeramoeba.</title>
        <authorList>
            <person name="Jerlstrom-Hultqvist J."/>
            <person name="Cepicka I."/>
            <person name="Gallot-Lavallee L."/>
            <person name="Salas-Leiva D."/>
            <person name="Curtis B.A."/>
            <person name="Zahonova K."/>
            <person name="Pipaliya S."/>
            <person name="Dacks J."/>
            <person name="Roger A.J."/>
        </authorList>
    </citation>
    <scope>NUCLEOTIDE SEQUENCE</scope>
    <source>
        <strain evidence="6">BMAN</strain>
    </source>
</reference>
<dbReference type="GO" id="GO:0005096">
    <property type="term" value="F:GTPase activator activity"/>
    <property type="evidence" value="ECO:0007669"/>
    <property type="project" value="UniProtKB-KW"/>
</dbReference>
<dbReference type="SUPFAM" id="SSF47576">
    <property type="entry name" value="Calponin-homology domain, CH-domain"/>
    <property type="match status" value="1"/>
</dbReference>
<dbReference type="SMART" id="SM00323">
    <property type="entry name" value="RasGAP"/>
    <property type="match status" value="1"/>
</dbReference>
<organism evidence="6 7">
    <name type="scientific">Anaeramoeba ignava</name>
    <name type="common">Anaerobic marine amoeba</name>
    <dbReference type="NCBI Taxonomy" id="1746090"/>
    <lineage>
        <taxon>Eukaryota</taxon>
        <taxon>Metamonada</taxon>
        <taxon>Anaeramoebidae</taxon>
        <taxon>Anaeramoeba</taxon>
    </lineage>
</organism>
<sequence>MVFDSLTHKDLLFKIAFHPSIYLLKKTENEKIELIHPLEILRRWVNKILSISKIPKRIRNFKRDLMDCTILANLLNILIPNMNFLGSYLNLKLFERAEKFVSLVKTSSYEGFVCEPQEIVSANETQLIKFLANLFLWKTGLSEYSKQTKTTAPTTQKKEEEQKQADTDDAFDINITHDSQSSSILEIELEVTETDTNSEFDIDEANFTSPIVFPNQPIPAIKTPTVSVMESYYDSNNPDQIFRSLSKVQSLQSNIIPKSRDHIEKIPSLLETSFSQFLPQKSYTIEQFANMRIKDLKKIDILVDKLDDFMEAFCELSFQNDRIYFQKIRSNIQAFQIAKKNYWLNNLNCSVFFRSLMWVLSSEGIPYLDKGIQKRIQNEMNVIENPDCDPALIRDSVIKILYENGIDQQVLQPIKTQLMNFFDLLTYTVFFKQELAQNLVLLLVEKFVLKKDAFIPARNVIFHQLDSFVYGLVDYIKLQNTLFHFLSFFRISHPKTTANQIINQSKKTAIGKIIRTITQRALSENSKKLVQNALSDFKQKLEINEDDQEKFQQNQEYFQMFERAKEFMNNYLLDSDVIFLTVAVDYENCLDSLDDLSAGFFHVFEHLGFLVPFIKMAISQQIIAKKNQFVLFRTNDITSKFLTRFCATNGLDYLRNTLHDVLQEICQEGLEFEVDPYIEMPQRIKENLVNLRKYFHKILDKILASANFLPLGLKIISAHIRKETNTLLHINDLTVLGSLIFLRFICPAILSPHTFNIIDVVPDSATERGLLLLSSAIQTLGTGKTFGSNRAYLQPLNEDIEKRSSEMNNFLDSISTLNGDLCLAPTFTSEASFYLARSYRILQSHNKPNQNSKFNSNQVIDSIKDFILKKQSLNSFDKESFEIQKSRYNLLIIQDKIKYLTSGIAFLKQIYIDNSISENQLKDNSSKGKITNEEIGNLSETNLHSQETKPSEDFSDSIWKTVDREGNAFLFDSNSKQWNFVYLVLKSGNLLIFTQKTSNFNEKKIDSIIINENTKLEQKKLSKNDKKKIVKKILISSEKKKLFFGFETVENWNQWLAWISQDLNN</sequence>
<dbReference type="Pfam" id="PF00616">
    <property type="entry name" value="RasGAP"/>
    <property type="match status" value="2"/>
</dbReference>
<dbReference type="SMART" id="SM00033">
    <property type="entry name" value="CH"/>
    <property type="match status" value="1"/>
</dbReference>
<dbReference type="Pfam" id="PF00307">
    <property type="entry name" value="CH"/>
    <property type="match status" value="1"/>
</dbReference>
<dbReference type="InterPro" id="IPR008936">
    <property type="entry name" value="Rho_GTPase_activation_prot"/>
</dbReference>
<dbReference type="InterPro" id="IPR001849">
    <property type="entry name" value="PH_domain"/>
</dbReference>
<evidence type="ECO:0000256" key="2">
    <source>
        <dbReference type="SAM" id="MobiDB-lite"/>
    </source>
</evidence>
<dbReference type="InterPro" id="IPR023152">
    <property type="entry name" value="RasGAP_CS"/>
</dbReference>
<dbReference type="Gene3D" id="1.10.418.10">
    <property type="entry name" value="Calponin-like domain"/>
    <property type="match status" value="1"/>
</dbReference>
<dbReference type="PROSITE" id="PS50021">
    <property type="entry name" value="CH"/>
    <property type="match status" value="1"/>
</dbReference>
<dbReference type="Gene3D" id="1.10.506.10">
    <property type="entry name" value="GTPase Activation - p120gap, domain 1"/>
    <property type="match status" value="1"/>
</dbReference>
<dbReference type="EMBL" id="JAPDFW010000060">
    <property type="protein sequence ID" value="KAJ5076602.1"/>
    <property type="molecule type" value="Genomic_DNA"/>
</dbReference>
<gene>
    <name evidence="6" type="ORF">M0811_06182</name>
</gene>
<dbReference type="AlphaFoldDB" id="A0A9Q0RDX2"/>
<feature type="compositionally biased region" description="Basic and acidic residues" evidence="2">
    <location>
        <begin position="156"/>
        <end position="166"/>
    </location>
</feature>
<evidence type="ECO:0000259" key="5">
    <source>
        <dbReference type="PROSITE" id="PS50021"/>
    </source>
</evidence>
<dbReference type="SUPFAM" id="SSF48350">
    <property type="entry name" value="GTPase activation domain, GAP"/>
    <property type="match status" value="1"/>
</dbReference>
<evidence type="ECO:0000259" key="3">
    <source>
        <dbReference type="PROSITE" id="PS50003"/>
    </source>
</evidence>
<comment type="caution">
    <text evidence="6">The sequence shown here is derived from an EMBL/GenBank/DDBJ whole genome shotgun (WGS) entry which is preliminary data.</text>
</comment>
<dbReference type="InterPro" id="IPR036872">
    <property type="entry name" value="CH_dom_sf"/>
</dbReference>
<dbReference type="OrthoDB" id="5572587at2759"/>
<protein>
    <submittedName>
        <fullName evidence="6">Ras gtpase-activating protein</fullName>
    </submittedName>
</protein>
<keyword evidence="1" id="KW-0343">GTPase activation</keyword>
<name>A0A9Q0RDX2_ANAIG</name>
<evidence type="ECO:0000259" key="4">
    <source>
        <dbReference type="PROSITE" id="PS50018"/>
    </source>
</evidence>
<evidence type="ECO:0000313" key="6">
    <source>
        <dbReference type="EMBL" id="KAJ5076602.1"/>
    </source>
</evidence>
<feature type="region of interest" description="Disordered" evidence="2">
    <location>
        <begin position="147"/>
        <end position="167"/>
    </location>
</feature>
<dbReference type="PROSITE" id="PS50003">
    <property type="entry name" value="PH_DOMAIN"/>
    <property type="match status" value="1"/>
</dbReference>
<feature type="domain" description="PH" evidence="3">
    <location>
        <begin position="961"/>
        <end position="1064"/>
    </location>
</feature>
<evidence type="ECO:0000313" key="7">
    <source>
        <dbReference type="Proteomes" id="UP001149090"/>
    </source>
</evidence>
<dbReference type="PROSITE" id="PS00509">
    <property type="entry name" value="RAS_GTPASE_ACTIV_1"/>
    <property type="match status" value="1"/>
</dbReference>
<feature type="domain" description="Calponin-homology (CH)" evidence="5">
    <location>
        <begin position="35"/>
        <end position="139"/>
    </location>
</feature>
<keyword evidence="7" id="KW-1185">Reference proteome</keyword>
<dbReference type="PANTHER" id="PTHR10194">
    <property type="entry name" value="RAS GTPASE-ACTIVATING PROTEINS"/>
    <property type="match status" value="1"/>
</dbReference>